<protein>
    <submittedName>
        <fullName evidence="1">Uncharacterized protein</fullName>
    </submittedName>
</protein>
<dbReference type="EMBL" id="NAEW01000004">
    <property type="protein sequence ID" value="OQM41877.1"/>
    <property type="molecule type" value="Genomic_DNA"/>
</dbReference>
<name>A0A1V8NZV4_CITBR</name>
<evidence type="ECO:0000313" key="1">
    <source>
        <dbReference type="EMBL" id="OQM41877.1"/>
    </source>
</evidence>
<gene>
    <name evidence="1" type="ORF">BZK42_10015</name>
</gene>
<evidence type="ECO:0000313" key="2">
    <source>
        <dbReference type="Proteomes" id="UP000192573"/>
    </source>
</evidence>
<reference evidence="1 2" key="1">
    <citation type="submission" date="2017-03" db="EMBL/GenBank/DDBJ databases">
        <authorList>
            <person name="Afonso C.L."/>
            <person name="Miller P.J."/>
            <person name="Scott M.A."/>
            <person name="Spackman E."/>
            <person name="Goraichik I."/>
            <person name="Dimitrov K.M."/>
            <person name="Suarez D.L."/>
            <person name="Swayne D.E."/>
        </authorList>
    </citation>
    <scope>NUCLEOTIDE SEQUENCE [LARGE SCALE GENOMIC DNA]</scope>
    <source>
        <strain evidence="1 2">ATCC 51113</strain>
    </source>
</reference>
<accession>A0A1V8NZV4</accession>
<dbReference type="Proteomes" id="UP000192573">
    <property type="component" value="Unassembled WGS sequence"/>
</dbReference>
<organism evidence="1 2">
    <name type="scientific">Citrobacter braakii</name>
    <dbReference type="NCBI Taxonomy" id="57706"/>
    <lineage>
        <taxon>Bacteria</taxon>
        <taxon>Pseudomonadati</taxon>
        <taxon>Pseudomonadota</taxon>
        <taxon>Gammaproteobacteria</taxon>
        <taxon>Enterobacterales</taxon>
        <taxon>Enterobacteriaceae</taxon>
        <taxon>Citrobacter</taxon>
        <taxon>Citrobacter freundii complex</taxon>
    </lineage>
</organism>
<comment type="caution">
    <text evidence="1">The sequence shown here is derived from an EMBL/GenBank/DDBJ whole genome shotgun (WGS) entry which is preliminary data.</text>
</comment>
<proteinExistence type="predicted"/>
<dbReference type="AlphaFoldDB" id="A0A1V8NZV4"/>
<sequence>MWNPKTAGIDEILLEAENLNTILEIVISNNELNTNQKNSLLGMALNASANLLYWCEAEEKRRG</sequence>